<feature type="transmembrane region" description="Helical" evidence="1">
    <location>
        <begin position="310"/>
        <end position="327"/>
    </location>
</feature>
<evidence type="ECO:0000256" key="1">
    <source>
        <dbReference type="SAM" id="Phobius"/>
    </source>
</evidence>
<proteinExistence type="predicted"/>
<dbReference type="OrthoDB" id="1112074at2"/>
<dbReference type="Proteomes" id="UP000183257">
    <property type="component" value="Unassembled WGS sequence"/>
</dbReference>
<feature type="transmembrane region" description="Helical" evidence="1">
    <location>
        <begin position="12"/>
        <end position="30"/>
    </location>
</feature>
<keyword evidence="1" id="KW-1133">Transmembrane helix</keyword>
<evidence type="ECO:0000313" key="3">
    <source>
        <dbReference type="Proteomes" id="UP000183257"/>
    </source>
</evidence>
<feature type="transmembrane region" description="Helical" evidence="1">
    <location>
        <begin position="176"/>
        <end position="200"/>
    </location>
</feature>
<protein>
    <submittedName>
        <fullName evidence="2">EpsG family protein</fullName>
    </submittedName>
</protein>
<dbReference type="EMBL" id="FPIY01000001">
    <property type="protein sequence ID" value="SFW16682.1"/>
    <property type="molecule type" value="Genomic_DNA"/>
</dbReference>
<feature type="transmembrane region" description="Helical" evidence="1">
    <location>
        <begin position="134"/>
        <end position="152"/>
    </location>
</feature>
<feature type="transmembrane region" description="Helical" evidence="1">
    <location>
        <begin position="42"/>
        <end position="60"/>
    </location>
</feature>
<accession>A0A1K1M0M6</accession>
<feature type="transmembrane region" description="Helical" evidence="1">
    <location>
        <begin position="339"/>
        <end position="358"/>
    </location>
</feature>
<keyword evidence="1" id="KW-0472">Membrane</keyword>
<feature type="transmembrane region" description="Helical" evidence="1">
    <location>
        <begin position="97"/>
        <end position="122"/>
    </location>
</feature>
<feature type="transmembrane region" description="Helical" evidence="1">
    <location>
        <begin position="212"/>
        <end position="234"/>
    </location>
</feature>
<keyword evidence="3" id="KW-1185">Reference proteome</keyword>
<dbReference type="InterPro" id="IPR049458">
    <property type="entry name" value="EpsG-like"/>
</dbReference>
<organism evidence="2 3">
    <name type="scientific">Cellulophaga fucicola</name>
    <dbReference type="NCBI Taxonomy" id="76595"/>
    <lineage>
        <taxon>Bacteria</taxon>
        <taxon>Pseudomonadati</taxon>
        <taxon>Bacteroidota</taxon>
        <taxon>Flavobacteriia</taxon>
        <taxon>Flavobacteriales</taxon>
        <taxon>Flavobacteriaceae</taxon>
        <taxon>Cellulophaga</taxon>
    </lineage>
</organism>
<reference evidence="3" key="1">
    <citation type="submission" date="2016-11" db="EMBL/GenBank/DDBJ databases">
        <authorList>
            <person name="Varghese N."/>
            <person name="Submissions S."/>
        </authorList>
    </citation>
    <scope>NUCLEOTIDE SEQUENCE [LARGE SCALE GENOMIC DNA]</scope>
    <source>
        <strain evidence="3">DSM 24786</strain>
    </source>
</reference>
<sequence length="360" mass="42797">MIEFISLENYYPYYINLCLFIVLATLLHSYVVDINSDKNIKYIRTIGYALCFILVIYMGLRPISGKYFTDMLTYSRHFNHYSYGGEIIGDKDLFFHYFMKFCASFMNVHIFFLTCVVIYIYPMYRISKVYFKKYWFYSFLMLIVSFSFWTYGTNGIRNGLATSIFLLALSFPKKRIVQLIIIFIAILFHKTILLPTLAYIASLVYNKPKVYIAFWVLCIPMSLALGGFWEAMFASLGFGDDRFAGYLTSENSGAFRFDFLFYSSFAVFTGWYFIIKRNFNDKIYSAIFNTYVISNAFWILIIRAGFSNRFAYLSWFLMALVIIYPFLKKAFYKKQHIVIGRVVFLYFLFTYFMFYIYYSK</sequence>
<name>A0A1K1M0M6_9FLAO</name>
<feature type="transmembrane region" description="Helical" evidence="1">
    <location>
        <begin position="286"/>
        <end position="304"/>
    </location>
</feature>
<keyword evidence="1" id="KW-0812">Transmembrane</keyword>
<feature type="transmembrane region" description="Helical" evidence="1">
    <location>
        <begin position="254"/>
        <end position="274"/>
    </location>
</feature>
<evidence type="ECO:0000313" key="2">
    <source>
        <dbReference type="EMBL" id="SFW16682.1"/>
    </source>
</evidence>
<dbReference type="RefSeq" id="WP_072301934.1">
    <property type="nucleotide sequence ID" value="NZ_FPIY01000001.1"/>
</dbReference>
<dbReference type="STRING" id="76595.SAMN05660313_00240"/>
<dbReference type="AlphaFoldDB" id="A0A1K1M0M6"/>
<dbReference type="Pfam" id="PF14897">
    <property type="entry name" value="EpsG"/>
    <property type="match status" value="1"/>
</dbReference>
<gene>
    <name evidence="2" type="ORF">SAMN05660313_00240</name>
</gene>